<reference evidence="5 6" key="1">
    <citation type="journal article" date="2019" name="Nat. Commun.">
        <title>The antimicrobial potential of Streptomyces from insect microbiomes.</title>
        <authorList>
            <person name="Chevrette M.G."/>
            <person name="Carlson C.M."/>
            <person name="Ortega H.E."/>
            <person name="Thomas C."/>
            <person name="Ananiev G.E."/>
            <person name="Barns K.J."/>
            <person name="Book A.J."/>
            <person name="Cagnazzo J."/>
            <person name="Carlos C."/>
            <person name="Flanigan W."/>
            <person name="Grubbs K.J."/>
            <person name="Horn H.A."/>
            <person name="Hoffmann F.M."/>
            <person name="Klassen J.L."/>
            <person name="Knack J.J."/>
            <person name="Lewin G.R."/>
            <person name="McDonald B.R."/>
            <person name="Muller L."/>
            <person name="Melo W.G.P."/>
            <person name="Pinto-Tomas A.A."/>
            <person name="Schmitz A."/>
            <person name="Wendt-Pienkowski E."/>
            <person name="Wildman S."/>
            <person name="Zhao M."/>
            <person name="Zhang F."/>
            <person name="Bugni T.S."/>
            <person name="Andes D.R."/>
            <person name="Pupo M.T."/>
            <person name="Currie C.R."/>
        </authorList>
    </citation>
    <scope>NUCLEOTIDE SEQUENCE [LARGE SCALE GENOMIC DNA]</scope>
    <source>
        <strain evidence="5 6">SID5840</strain>
    </source>
</reference>
<dbReference type="EMBL" id="WWHY01000001">
    <property type="protein sequence ID" value="MYR34967.1"/>
    <property type="molecule type" value="Genomic_DNA"/>
</dbReference>
<evidence type="ECO:0000256" key="2">
    <source>
        <dbReference type="ARBA" id="ARBA00022679"/>
    </source>
</evidence>
<keyword evidence="2 5" id="KW-0808">Transferase</keyword>
<evidence type="ECO:0000256" key="4">
    <source>
        <dbReference type="ARBA" id="ARBA00022785"/>
    </source>
</evidence>
<dbReference type="SUPFAM" id="SSF111337">
    <property type="entry name" value="QueA-like"/>
    <property type="match status" value="1"/>
</dbReference>
<proteinExistence type="predicted"/>
<keyword evidence="4" id="KW-0671">Queuosine biosynthesis</keyword>
<dbReference type="InterPro" id="IPR036100">
    <property type="entry name" value="QueA_sf"/>
</dbReference>
<dbReference type="RefSeq" id="WP_161111804.1">
    <property type="nucleotide sequence ID" value="NZ_JBHYPC010000005.1"/>
</dbReference>
<name>A0A7K2IYS8_9ACTN</name>
<accession>A0A7K2IYS8</accession>
<dbReference type="PANTHER" id="PTHR30307:SF0">
    <property type="entry name" value="S-ADENOSYLMETHIONINE:TRNA RIBOSYLTRANSFERASE-ISOMERASE"/>
    <property type="match status" value="1"/>
</dbReference>
<evidence type="ECO:0000313" key="6">
    <source>
        <dbReference type="Proteomes" id="UP000467124"/>
    </source>
</evidence>
<dbReference type="Pfam" id="PF02547">
    <property type="entry name" value="Queuosine_synth"/>
    <property type="match status" value="1"/>
</dbReference>
<dbReference type="PANTHER" id="PTHR30307">
    <property type="entry name" value="S-ADENOSYLMETHIONINE:TRNA RIBOSYLTRANSFERASE-ISOMERASE"/>
    <property type="match status" value="1"/>
</dbReference>
<dbReference type="AlphaFoldDB" id="A0A7K2IYS8"/>
<organism evidence="5 6">
    <name type="scientific">Nocardiopsis alba</name>
    <dbReference type="NCBI Taxonomy" id="53437"/>
    <lineage>
        <taxon>Bacteria</taxon>
        <taxon>Bacillati</taxon>
        <taxon>Actinomycetota</taxon>
        <taxon>Actinomycetes</taxon>
        <taxon>Streptosporangiales</taxon>
        <taxon>Nocardiopsidaceae</taxon>
        <taxon>Nocardiopsis</taxon>
    </lineage>
</organism>
<gene>
    <name evidence="5" type="ORF">GTW20_22580</name>
</gene>
<evidence type="ECO:0000313" key="5">
    <source>
        <dbReference type="EMBL" id="MYR34967.1"/>
    </source>
</evidence>
<dbReference type="Gene3D" id="2.40.10.240">
    <property type="entry name" value="QueA-like"/>
    <property type="match status" value="1"/>
</dbReference>
<dbReference type="InterPro" id="IPR042118">
    <property type="entry name" value="QueA_dom1"/>
</dbReference>
<comment type="caution">
    <text evidence="5">The sequence shown here is derived from an EMBL/GenBank/DDBJ whole genome shotgun (WGS) entry which is preliminary data.</text>
</comment>
<keyword evidence="1" id="KW-0963">Cytoplasm</keyword>
<keyword evidence="5" id="KW-0413">Isomerase</keyword>
<dbReference type="GO" id="GO:0008616">
    <property type="term" value="P:tRNA queuosine(34) biosynthetic process"/>
    <property type="evidence" value="ECO:0007669"/>
    <property type="project" value="UniProtKB-KW"/>
</dbReference>
<dbReference type="InterPro" id="IPR003699">
    <property type="entry name" value="QueA"/>
</dbReference>
<dbReference type="Gene3D" id="3.40.1780.10">
    <property type="entry name" value="QueA-like"/>
    <property type="match status" value="1"/>
</dbReference>
<evidence type="ECO:0000256" key="3">
    <source>
        <dbReference type="ARBA" id="ARBA00022691"/>
    </source>
</evidence>
<sequence>MRTEEFDFDTEKRVMPADPVELRGKKRENGRMVVLDRSADTVEHTVFSDIVDHLRPGDLLVLNDSYMLSNTLTFRHGDRTLDLNVYGHEPGGTNIVKISSGERLRRGEALTSVDDERLTCTLLESQPDDLWKVAFEPAELLIETLDRHGRRVDENIHLDPTSWRERPDAYRSVYAKTPGSLEIPSAGLHFSKELLDRVVDKGVELAYITLHVGATEILAVRHISAENVEDHEVRPEYFEIGSEAATRLTRAVSEGRRVVAVGTTVMRALESLPIDKESGGTIEPRKDWTDLYIHPGYRFKIIDVLLTNLHRPRSSHIVLTAAFGGKDLVMRSYSEIVDDGEYEFDMFGDSMLIL</sequence>
<dbReference type="Proteomes" id="UP000467124">
    <property type="component" value="Unassembled WGS sequence"/>
</dbReference>
<dbReference type="InterPro" id="IPR042119">
    <property type="entry name" value="QueA_dom2"/>
</dbReference>
<keyword evidence="3" id="KW-0949">S-adenosyl-L-methionine</keyword>
<protein>
    <submittedName>
        <fullName evidence="5">S-adenosylmethionine:tRNA ribosyltransferase-isomerase</fullName>
    </submittedName>
</protein>
<evidence type="ECO:0000256" key="1">
    <source>
        <dbReference type="ARBA" id="ARBA00022490"/>
    </source>
</evidence>
<dbReference type="GO" id="GO:0051075">
    <property type="term" value="F:S-adenosylmethionine:tRNA ribosyltransferase-isomerase activity"/>
    <property type="evidence" value="ECO:0007669"/>
    <property type="project" value="TreeGrafter"/>
</dbReference>